<dbReference type="OrthoDB" id="5382128at2759"/>
<evidence type="ECO:0008006" key="3">
    <source>
        <dbReference type="Google" id="ProtNLM"/>
    </source>
</evidence>
<name>A0A1C1C995_9EURO</name>
<sequence length="400" mass="44832">MSKTTCPSLGAVWCRAEREDEVCYTCGGLIGATTLFRTFQVERSNPRPVSMPGSRRRWALGRTIAVFDRHFECAQTHHVAYVTVSHVWHKLISTLHSCGTEQLHDNPETATEASNLIFREIIAVYDGFCESYGRPLEMWLDYLSIPQWAHETKVNILMNIGNIYASSLLTVVLWHDVDQTAVQVIRRSSGAPTDRLIAAITHICSGAWQRRMWTAMEYLRSAQVRVMLRGYILCDDGDDLFMERIEDLWQQASNRLGSMLDLEAAAGLHRNHLVPWQIRGLTSTRKSSANHFALAFQHLALKGCAVPLDFYYALGGLVGFQERLVPPLAGARWQIMKFCLEKQDYSPILMPPYRHTASNASSSASMISDLGVSALPYRKPGSGCPSEAPGLCSMHNPWAS</sequence>
<dbReference type="VEuPathDB" id="FungiDB:CLCR_05972"/>
<organism evidence="1 2">
    <name type="scientific">Cladophialophora carrionii</name>
    <dbReference type="NCBI Taxonomy" id="86049"/>
    <lineage>
        <taxon>Eukaryota</taxon>
        <taxon>Fungi</taxon>
        <taxon>Dikarya</taxon>
        <taxon>Ascomycota</taxon>
        <taxon>Pezizomycotina</taxon>
        <taxon>Eurotiomycetes</taxon>
        <taxon>Chaetothyriomycetidae</taxon>
        <taxon>Chaetothyriales</taxon>
        <taxon>Herpotrichiellaceae</taxon>
        <taxon>Cladophialophora</taxon>
    </lineage>
</organism>
<keyword evidence="2" id="KW-1185">Reference proteome</keyword>
<gene>
    <name evidence="1" type="ORF">CLCR_05972</name>
</gene>
<evidence type="ECO:0000313" key="2">
    <source>
        <dbReference type="Proteomes" id="UP000094526"/>
    </source>
</evidence>
<evidence type="ECO:0000313" key="1">
    <source>
        <dbReference type="EMBL" id="OCT45076.1"/>
    </source>
</evidence>
<dbReference type="Proteomes" id="UP000094526">
    <property type="component" value="Unassembled WGS sequence"/>
</dbReference>
<proteinExistence type="predicted"/>
<dbReference type="EMBL" id="LGRB01000020">
    <property type="protein sequence ID" value="OCT45076.1"/>
    <property type="molecule type" value="Genomic_DNA"/>
</dbReference>
<protein>
    <recommendedName>
        <fullName evidence="3">Heterokaryon incompatibility domain-containing protein</fullName>
    </recommendedName>
</protein>
<accession>A0A1C1C995</accession>
<reference evidence="2" key="1">
    <citation type="submission" date="2015-07" db="EMBL/GenBank/DDBJ databases">
        <authorList>
            <person name="Teixeira M.M."/>
            <person name="Souza R.C."/>
            <person name="Almeida L.G."/>
            <person name="Vicente V.A."/>
            <person name="de Hoog S."/>
            <person name="Bocca A.L."/>
            <person name="de Almeida S.R."/>
            <person name="Vasconcelos A.T."/>
            <person name="Felipe M.S."/>
        </authorList>
    </citation>
    <scope>NUCLEOTIDE SEQUENCE [LARGE SCALE GENOMIC DNA]</scope>
    <source>
        <strain evidence="2">KSF</strain>
    </source>
</reference>
<comment type="caution">
    <text evidence="1">The sequence shown here is derived from an EMBL/GenBank/DDBJ whole genome shotgun (WGS) entry which is preliminary data.</text>
</comment>
<dbReference type="AlphaFoldDB" id="A0A1C1C995"/>